<evidence type="ECO:0000313" key="2">
    <source>
        <dbReference type="EMBL" id="GAA1160317.1"/>
    </source>
</evidence>
<name>A0ABN1UQR5_9ACTN</name>
<dbReference type="RefSeq" id="WP_425573967.1">
    <property type="nucleotide sequence ID" value="NZ_BAAAKV010000010.1"/>
</dbReference>
<feature type="compositionally biased region" description="Basic and acidic residues" evidence="1">
    <location>
        <begin position="204"/>
        <end position="217"/>
    </location>
</feature>
<dbReference type="Proteomes" id="UP001501371">
    <property type="component" value="Unassembled WGS sequence"/>
</dbReference>
<dbReference type="InterPro" id="IPR046186">
    <property type="entry name" value="DUF6214"/>
</dbReference>
<organism evidence="2 3">
    <name type="scientific">Streptomyces hebeiensis</name>
    <dbReference type="NCBI Taxonomy" id="229486"/>
    <lineage>
        <taxon>Bacteria</taxon>
        <taxon>Bacillati</taxon>
        <taxon>Actinomycetota</taxon>
        <taxon>Actinomycetes</taxon>
        <taxon>Kitasatosporales</taxon>
        <taxon>Streptomycetaceae</taxon>
        <taxon>Streptomyces</taxon>
    </lineage>
</organism>
<reference evidence="2 3" key="1">
    <citation type="journal article" date="2019" name="Int. J. Syst. Evol. Microbiol.">
        <title>The Global Catalogue of Microorganisms (GCM) 10K type strain sequencing project: providing services to taxonomists for standard genome sequencing and annotation.</title>
        <authorList>
            <consortium name="The Broad Institute Genomics Platform"/>
            <consortium name="The Broad Institute Genome Sequencing Center for Infectious Disease"/>
            <person name="Wu L."/>
            <person name="Ma J."/>
        </authorList>
    </citation>
    <scope>NUCLEOTIDE SEQUENCE [LARGE SCALE GENOMIC DNA]</scope>
    <source>
        <strain evidence="2 3">JCM 12696</strain>
    </source>
</reference>
<keyword evidence="3" id="KW-1185">Reference proteome</keyword>
<dbReference type="EMBL" id="BAAAKV010000010">
    <property type="protein sequence ID" value="GAA1160317.1"/>
    <property type="molecule type" value="Genomic_DNA"/>
</dbReference>
<dbReference type="Pfam" id="PF19720">
    <property type="entry name" value="DUF6214"/>
    <property type="match status" value="2"/>
</dbReference>
<feature type="region of interest" description="Disordered" evidence="1">
    <location>
        <begin position="103"/>
        <end position="281"/>
    </location>
</feature>
<gene>
    <name evidence="2" type="ORF">GCM10009654_15710</name>
</gene>
<sequence length="332" mass="35085">MSARESRPHDAREWPLWEVQGHGSATGVTDPRDIAAPQEILPPWVDVRLTFADGARLDVLAVVREGRIAIEDAQADPPLTLEGFAALAEAIDVPLRHACQVVTGPHRPNEPPPLTETPGLGGGEARAVSGPTRGAAVTREAPVPDAAVHGAPVHDLPVSDVPVSDVPVSEMPVSDVPVSEMPVSHLPTEDLPSSRAVPLLDVPGIRDPRERQPDPPESRCPPGAAEPPGTAAPVAAAPVWERPTAAGYPEPGPVPGPEPEREAVGRHRARPTSSRGSAARRGVAEIYRAAQREGQDPVLAVMSATGFSRRKSLRLIAGARDAGHLTPRHHRR</sequence>
<evidence type="ECO:0000256" key="1">
    <source>
        <dbReference type="SAM" id="MobiDB-lite"/>
    </source>
</evidence>
<comment type="caution">
    <text evidence="2">The sequence shown here is derived from an EMBL/GenBank/DDBJ whole genome shotgun (WGS) entry which is preliminary data.</text>
</comment>
<evidence type="ECO:0000313" key="3">
    <source>
        <dbReference type="Proteomes" id="UP001501371"/>
    </source>
</evidence>
<feature type="compositionally biased region" description="Low complexity" evidence="1">
    <location>
        <begin position="221"/>
        <end position="249"/>
    </location>
</feature>
<feature type="compositionally biased region" description="Low complexity" evidence="1">
    <location>
        <begin position="153"/>
        <end position="179"/>
    </location>
</feature>
<proteinExistence type="predicted"/>
<accession>A0ABN1UQR5</accession>
<protein>
    <submittedName>
        <fullName evidence="2">Uncharacterized protein</fullName>
    </submittedName>
</protein>